<feature type="transmembrane region" description="Helical" evidence="7">
    <location>
        <begin position="12"/>
        <end position="34"/>
    </location>
</feature>
<dbReference type="InterPro" id="IPR004089">
    <property type="entry name" value="MCPsignal_dom"/>
</dbReference>
<dbReference type="PANTHER" id="PTHR32089">
    <property type="entry name" value="METHYL-ACCEPTING CHEMOTAXIS PROTEIN MCPB"/>
    <property type="match status" value="1"/>
</dbReference>
<dbReference type="Pfam" id="PF00672">
    <property type="entry name" value="HAMP"/>
    <property type="match status" value="1"/>
</dbReference>
<dbReference type="CDD" id="cd11386">
    <property type="entry name" value="MCP_signal"/>
    <property type="match status" value="1"/>
</dbReference>
<comment type="subcellular location">
    <subcellularLocation>
        <location evidence="1">Cell membrane</location>
    </subcellularLocation>
</comment>
<keyword evidence="7" id="KW-1133">Transmembrane helix</keyword>
<dbReference type="InterPro" id="IPR003660">
    <property type="entry name" value="HAMP_dom"/>
</dbReference>
<comment type="similarity">
    <text evidence="5">Belongs to the methyl-accepting chemotaxis (MCP) protein family.</text>
</comment>
<feature type="domain" description="Methyl-accepting transducer" evidence="8">
    <location>
        <begin position="279"/>
        <end position="529"/>
    </location>
</feature>
<evidence type="ECO:0000256" key="2">
    <source>
        <dbReference type="ARBA" id="ARBA00022475"/>
    </source>
</evidence>
<organism evidence="10 11">
    <name type="scientific">Gracilibacillus xinjiangensis</name>
    <dbReference type="NCBI Taxonomy" id="1193282"/>
    <lineage>
        <taxon>Bacteria</taxon>
        <taxon>Bacillati</taxon>
        <taxon>Bacillota</taxon>
        <taxon>Bacilli</taxon>
        <taxon>Bacillales</taxon>
        <taxon>Bacillaceae</taxon>
        <taxon>Gracilibacillus</taxon>
    </lineage>
</organism>
<evidence type="ECO:0000256" key="4">
    <source>
        <dbReference type="ARBA" id="ARBA00023224"/>
    </source>
</evidence>
<dbReference type="SUPFAM" id="SSF58104">
    <property type="entry name" value="Methyl-accepting chemotaxis protein (MCP) signaling domain"/>
    <property type="match status" value="1"/>
</dbReference>
<sequence>MKMQYKFKSIRTKLMGFFLLISILVLGVCSYLFYSINEMAKETEELANREIPLLAVDFNLLNILAGHQSELRGYLIQSDAGHREAILELREITTVYKEEIEKLSSESIVNELFEKIDQINQIVDEEYFPAIEAGDIRGATQILNEDLDPLSSDVVGGFMNLALEREAESKESSQIALDNSQKTAILSIIFGAVLIIIILIISFIVPRIIAKPIVQLKERMDLMANGDLSNEPLVTNERDEIAELIHASNRVNQNLKDMLNQVASVSNTLAGQSYDLIDTSNSVKEGSDQVVVTMQELANGSEAQADTTSNLANTMTGFINKINDVNNSGETVYASSKDVLQLTNDGSGLMNSSINQMEKIDSIVKDAVQKVSGLDKQSQEINKLVSVIKDIAEQTNLLALNAAIEAARAGEQGKGFAVVADEVRKLAEQVSSSITDITQIVSNIQQETGTVTDSLQSGYREVENGTNIIMKTGKTFDNINESLLEMANGVKYISENLKSVTDNSNEINKSIEEIAAVSEESAAGIEETSATIDQTSSSFHHVSSSADQLNKLSTELKSLVQRFKL</sequence>
<dbReference type="SMART" id="SM00283">
    <property type="entry name" value="MA"/>
    <property type="match status" value="1"/>
</dbReference>
<reference evidence="11" key="1">
    <citation type="journal article" date="2019" name="Int. J. Syst. Evol. Microbiol.">
        <title>The Global Catalogue of Microorganisms (GCM) 10K type strain sequencing project: providing services to taxonomists for standard genome sequencing and annotation.</title>
        <authorList>
            <consortium name="The Broad Institute Genomics Platform"/>
            <consortium name="The Broad Institute Genome Sequencing Center for Infectious Disease"/>
            <person name="Wu L."/>
            <person name="Ma J."/>
        </authorList>
    </citation>
    <scope>NUCLEOTIDE SEQUENCE [LARGE SCALE GENOMIC DNA]</scope>
    <source>
        <strain evidence="11">CCUG 37865</strain>
    </source>
</reference>
<dbReference type="Proteomes" id="UP001595882">
    <property type="component" value="Unassembled WGS sequence"/>
</dbReference>
<keyword evidence="4 6" id="KW-0807">Transducer</keyword>
<comment type="caution">
    <text evidence="10">The sequence shown here is derived from an EMBL/GenBank/DDBJ whole genome shotgun (WGS) entry which is preliminary data.</text>
</comment>
<evidence type="ECO:0000256" key="7">
    <source>
        <dbReference type="SAM" id="Phobius"/>
    </source>
</evidence>
<dbReference type="Gene3D" id="1.10.287.950">
    <property type="entry name" value="Methyl-accepting chemotaxis protein"/>
    <property type="match status" value="1"/>
</dbReference>
<evidence type="ECO:0000256" key="6">
    <source>
        <dbReference type="PROSITE-ProRule" id="PRU00284"/>
    </source>
</evidence>
<name>A0ABV8WRH9_9BACI</name>
<evidence type="ECO:0000256" key="1">
    <source>
        <dbReference type="ARBA" id="ARBA00004236"/>
    </source>
</evidence>
<evidence type="ECO:0000313" key="11">
    <source>
        <dbReference type="Proteomes" id="UP001595882"/>
    </source>
</evidence>
<accession>A0ABV8WRH9</accession>
<evidence type="ECO:0000259" key="9">
    <source>
        <dbReference type="PROSITE" id="PS50885"/>
    </source>
</evidence>
<keyword evidence="11" id="KW-1185">Reference proteome</keyword>
<dbReference type="PANTHER" id="PTHR32089:SF112">
    <property type="entry name" value="LYSOZYME-LIKE PROTEIN-RELATED"/>
    <property type="match status" value="1"/>
</dbReference>
<proteinExistence type="inferred from homology"/>
<feature type="transmembrane region" description="Helical" evidence="7">
    <location>
        <begin position="184"/>
        <end position="210"/>
    </location>
</feature>
<evidence type="ECO:0000313" key="10">
    <source>
        <dbReference type="EMBL" id="MFC4402471.1"/>
    </source>
</evidence>
<evidence type="ECO:0000256" key="3">
    <source>
        <dbReference type="ARBA" id="ARBA00023136"/>
    </source>
</evidence>
<dbReference type="Pfam" id="PF00015">
    <property type="entry name" value="MCPsignal"/>
    <property type="match status" value="1"/>
</dbReference>
<dbReference type="SMART" id="SM00304">
    <property type="entry name" value="HAMP"/>
    <property type="match status" value="1"/>
</dbReference>
<evidence type="ECO:0000256" key="5">
    <source>
        <dbReference type="ARBA" id="ARBA00029447"/>
    </source>
</evidence>
<keyword evidence="2" id="KW-1003">Cell membrane</keyword>
<feature type="domain" description="HAMP" evidence="9">
    <location>
        <begin position="207"/>
        <end position="260"/>
    </location>
</feature>
<dbReference type="PROSITE" id="PS50885">
    <property type="entry name" value="HAMP"/>
    <property type="match status" value="1"/>
</dbReference>
<gene>
    <name evidence="10" type="ORF">ACFOY7_05245</name>
</gene>
<keyword evidence="7" id="KW-0812">Transmembrane</keyword>
<evidence type="ECO:0000259" key="8">
    <source>
        <dbReference type="PROSITE" id="PS50111"/>
    </source>
</evidence>
<protein>
    <submittedName>
        <fullName evidence="10">Methyl-accepting chemotaxis protein</fullName>
    </submittedName>
</protein>
<dbReference type="CDD" id="cd06225">
    <property type="entry name" value="HAMP"/>
    <property type="match status" value="1"/>
</dbReference>
<dbReference type="RefSeq" id="WP_390250095.1">
    <property type="nucleotide sequence ID" value="NZ_JBHSDT010000004.1"/>
</dbReference>
<keyword evidence="3 7" id="KW-0472">Membrane</keyword>
<dbReference type="EMBL" id="JBHSDT010000004">
    <property type="protein sequence ID" value="MFC4402471.1"/>
    <property type="molecule type" value="Genomic_DNA"/>
</dbReference>
<dbReference type="PROSITE" id="PS50111">
    <property type="entry name" value="CHEMOTAXIS_TRANSDUC_2"/>
    <property type="match status" value="1"/>
</dbReference>